<reference evidence="10" key="1">
    <citation type="submission" date="2022-08" db="EMBL/GenBank/DDBJ databases">
        <authorList>
            <consortium name="DOE Joint Genome Institute"/>
            <person name="Min B."/>
            <person name="Riley R."/>
            <person name="Sierra-Patev S."/>
            <person name="Naranjo-Ortiz M."/>
            <person name="Looney B."/>
            <person name="Konkel Z."/>
            <person name="Slot J.C."/>
            <person name="Sakamoto Y."/>
            <person name="Steenwyk J.L."/>
            <person name="Rokas A."/>
            <person name="Carro J."/>
            <person name="Camarero S."/>
            <person name="Ferreira P."/>
            <person name="Molpeceres G."/>
            <person name="Ruiz-Duenas F.J."/>
            <person name="Serrano A."/>
            <person name="Henrissat B."/>
            <person name="Drula E."/>
            <person name="Hughes K.W."/>
            <person name="Mata J.L."/>
            <person name="Ishikawa N.K."/>
            <person name="Vargas-Isla R."/>
            <person name="Ushijima S."/>
            <person name="Smith C.A."/>
            <person name="Ahrendt S."/>
            <person name="Andreopoulos W."/>
            <person name="He G."/>
            <person name="Labutti K."/>
            <person name="Lipzen A."/>
            <person name="Ng V."/>
            <person name="Sandor L."/>
            <person name="Barry K."/>
            <person name="Martinez A.T."/>
            <person name="Xiao Y."/>
            <person name="Gibbons J.G."/>
            <person name="Terashima K."/>
            <person name="Hibbett D.S."/>
            <person name="Grigoriev I.V."/>
        </authorList>
    </citation>
    <scope>NUCLEOTIDE SEQUENCE</scope>
    <source>
        <strain evidence="10">TFB9207</strain>
    </source>
</reference>
<evidence type="ECO:0000256" key="6">
    <source>
        <dbReference type="SAM" id="Coils"/>
    </source>
</evidence>
<dbReference type="GO" id="GO:0016787">
    <property type="term" value="F:hydrolase activity"/>
    <property type="evidence" value="ECO:0007669"/>
    <property type="project" value="UniProtKB-KW"/>
</dbReference>
<evidence type="ECO:0000256" key="5">
    <source>
        <dbReference type="ARBA" id="ARBA00034808"/>
    </source>
</evidence>
<feature type="region of interest" description="Disordered" evidence="7">
    <location>
        <begin position="645"/>
        <end position="664"/>
    </location>
</feature>
<evidence type="ECO:0000259" key="9">
    <source>
        <dbReference type="PROSITE" id="PS51194"/>
    </source>
</evidence>
<keyword evidence="11" id="KW-1185">Reference proteome</keyword>
<comment type="caution">
    <text evidence="10">The sequence shown here is derived from an EMBL/GenBank/DDBJ whole genome shotgun (WGS) entry which is preliminary data.</text>
</comment>
<name>A0AA38PF52_9AGAR</name>
<dbReference type="AlphaFoldDB" id="A0AA38PF52"/>
<evidence type="ECO:0000313" key="10">
    <source>
        <dbReference type="EMBL" id="KAJ3841792.1"/>
    </source>
</evidence>
<evidence type="ECO:0000256" key="3">
    <source>
        <dbReference type="ARBA" id="ARBA00022840"/>
    </source>
</evidence>
<dbReference type="GO" id="GO:0003676">
    <property type="term" value="F:nucleic acid binding"/>
    <property type="evidence" value="ECO:0007669"/>
    <property type="project" value="InterPro"/>
</dbReference>
<evidence type="ECO:0000256" key="7">
    <source>
        <dbReference type="SAM" id="MobiDB-lite"/>
    </source>
</evidence>
<dbReference type="PROSITE" id="PS51192">
    <property type="entry name" value="HELICASE_ATP_BIND_1"/>
    <property type="match status" value="1"/>
</dbReference>
<feature type="domain" description="Helicase ATP-binding" evidence="8">
    <location>
        <begin position="33"/>
        <end position="205"/>
    </location>
</feature>
<keyword evidence="3" id="KW-0067">ATP-binding</keyword>
<protein>
    <recommendedName>
        <fullName evidence="5">DNA 3'-5' helicase</fullName>
        <ecNumber evidence="5">5.6.2.4</ecNumber>
    </recommendedName>
</protein>
<gene>
    <name evidence="10" type="ORF">F5878DRAFT_658174</name>
</gene>
<evidence type="ECO:0000313" key="11">
    <source>
        <dbReference type="Proteomes" id="UP001163846"/>
    </source>
</evidence>
<dbReference type="EMBL" id="MU806027">
    <property type="protein sequence ID" value="KAJ3841792.1"/>
    <property type="molecule type" value="Genomic_DNA"/>
</dbReference>
<feature type="region of interest" description="Disordered" evidence="7">
    <location>
        <begin position="403"/>
        <end position="441"/>
    </location>
</feature>
<dbReference type="GO" id="GO:0005524">
    <property type="term" value="F:ATP binding"/>
    <property type="evidence" value="ECO:0007669"/>
    <property type="project" value="UniProtKB-KW"/>
</dbReference>
<keyword evidence="6" id="KW-0175">Coiled coil</keyword>
<dbReference type="PANTHER" id="PTHR13710:SF154">
    <property type="entry name" value="RECQ HELICASE, PUTATIVE (AFU_ORTHOLOGUE AFUA_6G14720)-RELATED"/>
    <property type="match status" value="1"/>
</dbReference>
<dbReference type="GO" id="GO:0005737">
    <property type="term" value="C:cytoplasm"/>
    <property type="evidence" value="ECO:0007669"/>
    <property type="project" value="TreeGrafter"/>
</dbReference>
<dbReference type="Pfam" id="PF00271">
    <property type="entry name" value="Helicase_C"/>
    <property type="match status" value="1"/>
</dbReference>
<evidence type="ECO:0000256" key="2">
    <source>
        <dbReference type="ARBA" id="ARBA00022741"/>
    </source>
</evidence>
<dbReference type="GO" id="GO:0043138">
    <property type="term" value="F:3'-5' DNA helicase activity"/>
    <property type="evidence" value="ECO:0007669"/>
    <property type="project" value="UniProtKB-EC"/>
</dbReference>
<dbReference type="Proteomes" id="UP001163846">
    <property type="component" value="Unassembled WGS sequence"/>
</dbReference>
<evidence type="ECO:0000256" key="1">
    <source>
        <dbReference type="ARBA" id="ARBA00005446"/>
    </source>
</evidence>
<dbReference type="GO" id="GO:0009378">
    <property type="term" value="F:four-way junction helicase activity"/>
    <property type="evidence" value="ECO:0007669"/>
    <property type="project" value="TreeGrafter"/>
</dbReference>
<comment type="similarity">
    <text evidence="1">Belongs to the helicase family. RecQ subfamily.</text>
</comment>
<feature type="domain" description="Helicase C-terminal" evidence="9">
    <location>
        <begin position="233"/>
        <end position="403"/>
    </location>
</feature>
<comment type="catalytic activity">
    <reaction evidence="4">
        <text>Couples ATP hydrolysis with the unwinding of duplex DNA by translocating in the 3'-5' direction.</text>
        <dbReference type="EC" id="5.6.2.4"/>
    </reaction>
</comment>
<proteinExistence type="inferred from homology"/>
<dbReference type="InterPro" id="IPR027417">
    <property type="entry name" value="P-loop_NTPase"/>
</dbReference>
<evidence type="ECO:0000259" key="8">
    <source>
        <dbReference type="PROSITE" id="PS51192"/>
    </source>
</evidence>
<dbReference type="Pfam" id="PF00270">
    <property type="entry name" value="DEAD"/>
    <property type="match status" value="1"/>
</dbReference>
<accession>A0AA38PF52</accession>
<dbReference type="PANTHER" id="PTHR13710">
    <property type="entry name" value="DNA HELICASE RECQ FAMILY MEMBER"/>
    <property type="match status" value="1"/>
</dbReference>
<dbReference type="GO" id="GO:0005694">
    <property type="term" value="C:chromosome"/>
    <property type="evidence" value="ECO:0007669"/>
    <property type="project" value="TreeGrafter"/>
</dbReference>
<keyword evidence="10" id="KW-0378">Hydrolase</keyword>
<dbReference type="PROSITE" id="PS51194">
    <property type="entry name" value="HELICASE_CTER"/>
    <property type="match status" value="1"/>
</dbReference>
<dbReference type="SMART" id="SM00487">
    <property type="entry name" value="DEXDc"/>
    <property type="match status" value="1"/>
</dbReference>
<dbReference type="InterPro" id="IPR001650">
    <property type="entry name" value="Helicase_C-like"/>
</dbReference>
<feature type="compositionally biased region" description="Polar residues" evidence="7">
    <location>
        <begin position="403"/>
        <end position="412"/>
    </location>
</feature>
<dbReference type="EC" id="5.6.2.4" evidence="5"/>
<sequence>MVICSPPETDDEFRNQAFKVFGTYPCLWQIKAARAVLEGKDVLTIAPTGAGKSFAYWLCLAFIQEGTMIVVTPLKELGAQFEAQLNTVGYRAFNVTARNATDEVYKDIAKLHYRVVIFSPETMAKDHRYDVLLHNRIFMRSVINIVIDESHVIREWGGTFRPEYHALGPSRYALPQRIPYHLGTATLPIDDAAQLKEHLNLGPDATEIRLDTDRKNIFHRVQKMKHPVNSYRDLAPLISQCSDAPRAKKFLVFFNSRNAAQEGAEFLRARLSESEVEQVKWIHSGMTDEFRHNEVHALKVGDRLGACATDAVGMGIDIPDVYVVVQYGVPVSLSAWYQRLGRAVRDLTLDGCAILLAEPSNFDDAKHAAAQASKDTAERNRLERNLAEAAAAEAREIQRASLTPVTTSITQSQKRKLNEQAARSRKKTRTQDPVEPDLRKPETLDFNGYGIKIERSMDDYINTENRPGKKCRREIGCVYFGNVGLSALIPYSHDAAQGSTSHFIEPVTTRFCCTRSGCSPHPIKHCCDLCEPEYWPFSTAETFPIIKQTRMPNPKAYERGDKEKKLWGVLNQERNRWFLKNYGQHGLITPNSLWPDENIDRIVDWAHENKLISMDDFRKRMSWAFTEELGGRILQLIRENYQYQMPAPKPRKPRNPLALPNYRPAPQYHVSPPVSSLPSFLSSALPSSSTSPSSSLAGVGVRPLPSSQIHFSIPVIPRLPSLTQPSSTSASGSIRPLPSSLSLARFPSSLAPLSSMPTGVGVGSLPSSHTPLSSMPAGMGVGSLPSSHPLLSSMPAGLGVRPLPISFTHLSSMPAGTGVVPLPSSSTLPAGVGVISPTTASVTTAIPSPDPLSFSSSSSGAISLSHARRFGDAVSNTDTATHNPVTAFAPTTALQPTALTTAKRRYAEVTFLILF</sequence>
<dbReference type="InterPro" id="IPR011545">
    <property type="entry name" value="DEAD/DEAH_box_helicase_dom"/>
</dbReference>
<feature type="coiled-coil region" evidence="6">
    <location>
        <begin position="372"/>
        <end position="399"/>
    </location>
</feature>
<keyword evidence="2" id="KW-0547">Nucleotide-binding</keyword>
<dbReference type="SMART" id="SM00490">
    <property type="entry name" value="HELICc"/>
    <property type="match status" value="1"/>
</dbReference>
<dbReference type="Gene3D" id="3.40.50.300">
    <property type="entry name" value="P-loop containing nucleotide triphosphate hydrolases"/>
    <property type="match status" value="2"/>
</dbReference>
<dbReference type="SUPFAM" id="SSF52540">
    <property type="entry name" value="P-loop containing nucleoside triphosphate hydrolases"/>
    <property type="match status" value="1"/>
</dbReference>
<organism evidence="10 11">
    <name type="scientific">Lentinula raphanica</name>
    <dbReference type="NCBI Taxonomy" id="153919"/>
    <lineage>
        <taxon>Eukaryota</taxon>
        <taxon>Fungi</taxon>
        <taxon>Dikarya</taxon>
        <taxon>Basidiomycota</taxon>
        <taxon>Agaricomycotina</taxon>
        <taxon>Agaricomycetes</taxon>
        <taxon>Agaricomycetidae</taxon>
        <taxon>Agaricales</taxon>
        <taxon>Marasmiineae</taxon>
        <taxon>Omphalotaceae</taxon>
        <taxon>Lentinula</taxon>
    </lineage>
</organism>
<dbReference type="GO" id="GO:0000724">
    <property type="term" value="P:double-strand break repair via homologous recombination"/>
    <property type="evidence" value="ECO:0007669"/>
    <property type="project" value="TreeGrafter"/>
</dbReference>
<evidence type="ECO:0000256" key="4">
    <source>
        <dbReference type="ARBA" id="ARBA00034617"/>
    </source>
</evidence>
<dbReference type="InterPro" id="IPR014001">
    <property type="entry name" value="Helicase_ATP-bd"/>
</dbReference>
<feature type="compositionally biased region" description="Basic and acidic residues" evidence="7">
    <location>
        <begin position="429"/>
        <end position="441"/>
    </location>
</feature>